<sequence>MPASDNPDHSLQRIREVQTTIEQQLDEIQNTLTAMQQRQVHLDNNFQNLTAALKLVIKTLVVEPGA</sequence>
<reference evidence="2" key="1">
    <citation type="submission" date="2023-07" db="EMBL/GenBank/DDBJ databases">
        <authorList>
            <person name="Kim M.K."/>
        </authorList>
    </citation>
    <scope>NUCLEOTIDE SEQUENCE</scope>
    <source>
        <strain evidence="2">ASUV-10-1</strain>
    </source>
</reference>
<accession>A0ABT9BB58</accession>
<dbReference type="Proteomes" id="UP001176429">
    <property type="component" value="Unassembled WGS sequence"/>
</dbReference>
<protein>
    <submittedName>
        <fullName evidence="2">Uncharacterized protein</fullName>
    </submittedName>
</protein>
<evidence type="ECO:0000313" key="3">
    <source>
        <dbReference type="Proteomes" id="UP001176429"/>
    </source>
</evidence>
<proteinExistence type="predicted"/>
<keyword evidence="1" id="KW-0175">Coiled coil</keyword>
<name>A0ABT9BB58_9BACT</name>
<organism evidence="2 3">
    <name type="scientific">Hymenobacter aranciens</name>
    <dbReference type="NCBI Taxonomy" id="3063996"/>
    <lineage>
        <taxon>Bacteria</taxon>
        <taxon>Pseudomonadati</taxon>
        <taxon>Bacteroidota</taxon>
        <taxon>Cytophagia</taxon>
        <taxon>Cytophagales</taxon>
        <taxon>Hymenobacteraceae</taxon>
        <taxon>Hymenobacter</taxon>
    </lineage>
</organism>
<gene>
    <name evidence="2" type="ORF">Q5H93_12245</name>
</gene>
<dbReference type="RefSeq" id="WP_305006816.1">
    <property type="nucleotide sequence ID" value="NZ_JAUQSY010000007.1"/>
</dbReference>
<dbReference type="EMBL" id="JAUQSY010000007">
    <property type="protein sequence ID" value="MDO7875505.1"/>
    <property type="molecule type" value="Genomic_DNA"/>
</dbReference>
<evidence type="ECO:0000256" key="1">
    <source>
        <dbReference type="SAM" id="Coils"/>
    </source>
</evidence>
<evidence type="ECO:0000313" key="2">
    <source>
        <dbReference type="EMBL" id="MDO7875505.1"/>
    </source>
</evidence>
<comment type="caution">
    <text evidence="2">The sequence shown here is derived from an EMBL/GenBank/DDBJ whole genome shotgun (WGS) entry which is preliminary data.</text>
</comment>
<keyword evidence="3" id="KW-1185">Reference proteome</keyword>
<feature type="coiled-coil region" evidence="1">
    <location>
        <begin position="11"/>
        <end position="38"/>
    </location>
</feature>